<accession>A0A6J5LU56</accession>
<evidence type="ECO:0000313" key="4">
    <source>
        <dbReference type="EMBL" id="CAB4173271.1"/>
    </source>
</evidence>
<name>A0A6J5LU56_9CAUD</name>
<comment type="similarity">
    <text evidence="1">Belongs to the ninG family.</text>
</comment>
<dbReference type="InterPro" id="IPR008713">
    <property type="entry name" value="Phage_lambda_NinG"/>
</dbReference>
<organism evidence="3">
    <name type="scientific">uncultured Caudovirales phage</name>
    <dbReference type="NCBI Taxonomy" id="2100421"/>
    <lineage>
        <taxon>Viruses</taxon>
        <taxon>Duplodnaviria</taxon>
        <taxon>Heunggongvirae</taxon>
        <taxon>Uroviricota</taxon>
        <taxon>Caudoviricetes</taxon>
        <taxon>Peduoviridae</taxon>
        <taxon>Maltschvirus</taxon>
        <taxon>Maltschvirus maltsch</taxon>
    </lineage>
</organism>
<evidence type="ECO:0000313" key="3">
    <source>
        <dbReference type="EMBL" id="CAB4136556.1"/>
    </source>
</evidence>
<dbReference type="Pfam" id="PF05766">
    <property type="entry name" value="NinG"/>
    <property type="match status" value="1"/>
</dbReference>
<sequence length="136" mass="16025">MSKTAKKPIRKNLIKELDTIFSIYIRRKDAVNDIAQCVTCGKKDHWSKLQNGHWASRKNYSTRWDEKNCNVQCAGCNVFKAGEIYLYTKYLCSKYGDKFPEELYIKSKQIVKFADVELIEMIDYYKQQVNTLLKFS</sequence>
<proteinExistence type="inferred from homology"/>
<evidence type="ECO:0000256" key="2">
    <source>
        <dbReference type="ARBA" id="ARBA00021638"/>
    </source>
</evidence>
<dbReference type="EMBL" id="LR796897">
    <property type="protein sequence ID" value="CAB4173271.1"/>
    <property type="molecule type" value="Genomic_DNA"/>
</dbReference>
<evidence type="ECO:0000256" key="1">
    <source>
        <dbReference type="ARBA" id="ARBA00008471"/>
    </source>
</evidence>
<protein>
    <recommendedName>
        <fullName evidence="2">Protein ninG</fullName>
    </recommendedName>
</protein>
<gene>
    <name evidence="3" type="ORF">UFOVP309_30</name>
    <name evidence="4" type="ORF">UFOVP946_37</name>
</gene>
<reference evidence="3" key="1">
    <citation type="submission" date="2020-04" db="EMBL/GenBank/DDBJ databases">
        <authorList>
            <person name="Chiriac C."/>
            <person name="Salcher M."/>
            <person name="Ghai R."/>
            <person name="Kavagutti S V."/>
        </authorList>
    </citation>
    <scope>NUCLEOTIDE SEQUENCE</scope>
</reference>
<dbReference type="EMBL" id="LR796320">
    <property type="protein sequence ID" value="CAB4136556.1"/>
    <property type="molecule type" value="Genomic_DNA"/>
</dbReference>